<dbReference type="GeneID" id="77726962"/>
<evidence type="ECO:0000256" key="1">
    <source>
        <dbReference type="SAM" id="MobiDB-lite"/>
    </source>
</evidence>
<proteinExistence type="predicted"/>
<gene>
    <name evidence="2" type="ORF">MKK02DRAFT_29234</name>
</gene>
<evidence type="ECO:0000313" key="2">
    <source>
        <dbReference type="EMBL" id="KAI9639098.1"/>
    </source>
</evidence>
<evidence type="ECO:0000313" key="3">
    <source>
        <dbReference type="Proteomes" id="UP001164286"/>
    </source>
</evidence>
<keyword evidence="3" id="KW-1185">Reference proteome</keyword>
<feature type="compositionally biased region" description="Basic and acidic residues" evidence="1">
    <location>
        <begin position="22"/>
        <end position="41"/>
    </location>
</feature>
<feature type="region of interest" description="Disordered" evidence="1">
    <location>
        <begin position="1"/>
        <end position="41"/>
    </location>
</feature>
<dbReference type="Proteomes" id="UP001164286">
    <property type="component" value="Unassembled WGS sequence"/>
</dbReference>
<accession>A0AA38HCK8</accession>
<sequence>MVNHPGQDYQGAGRPSTHQQRRQMEGHLDDPPDGRPHGPRAVDIDTQVAVGFDQTEGFVRLCKLKVDDKDKKTFPALSHIIFQSKQEGKGHQFNREHISIPEVREALHELTQAYPEIGVHWVGRPGMWQMLRGNISPLLTCYSAANRPPLPTESLSVPKDLSNRFRRTLRWFGSAKHVKEKETSSISDAMSQLGTSLASLQRVSVSEFTVYIGGVKGRSDVIGTVKVAEPDLREEAGDRGCAFVLAHGPV</sequence>
<protein>
    <submittedName>
        <fullName evidence="2">Uncharacterized protein</fullName>
    </submittedName>
</protein>
<comment type="caution">
    <text evidence="2">The sequence shown here is derived from an EMBL/GenBank/DDBJ whole genome shotgun (WGS) entry which is preliminary data.</text>
</comment>
<name>A0AA38HCK8_9TREE</name>
<organism evidence="2 3">
    <name type="scientific">Dioszegia hungarica</name>
    <dbReference type="NCBI Taxonomy" id="4972"/>
    <lineage>
        <taxon>Eukaryota</taxon>
        <taxon>Fungi</taxon>
        <taxon>Dikarya</taxon>
        <taxon>Basidiomycota</taxon>
        <taxon>Agaricomycotina</taxon>
        <taxon>Tremellomycetes</taxon>
        <taxon>Tremellales</taxon>
        <taxon>Bulleribasidiaceae</taxon>
        <taxon>Dioszegia</taxon>
    </lineage>
</organism>
<reference evidence="2" key="1">
    <citation type="journal article" date="2022" name="G3 (Bethesda)">
        <title>High quality genome of the basidiomycete yeast Dioszegia hungarica PDD-24b-2 isolated from cloud water.</title>
        <authorList>
            <person name="Jarrige D."/>
            <person name="Haridas S."/>
            <person name="Bleykasten-Grosshans C."/>
            <person name="Joly M."/>
            <person name="Nadalig T."/>
            <person name="Sancelme M."/>
            <person name="Vuilleumier S."/>
            <person name="Grigoriev I.V."/>
            <person name="Amato P."/>
            <person name="Bringel F."/>
        </authorList>
    </citation>
    <scope>NUCLEOTIDE SEQUENCE</scope>
    <source>
        <strain evidence="2">PDD-24b-2</strain>
    </source>
</reference>
<dbReference type="AlphaFoldDB" id="A0AA38HCK8"/>
<dbReference type="RefSeq" id="XP_052948875.1">
    <property type="nucleotide sequence ID" value="XM_053087757.1"/>
</dbReference>
<dbReference type="EMBL" id="JAKWFO010000001">
    <property type="protein sequence ID" value="KAI9639098.1"/>
    <property type="molecule type" value="Genomic_DNA"/>
</dbReference>